<evidence type="ECO:0000256" key="3">
    <source>
        <dbReference type="ARBA" id="ARBA00022553"/>
    </source>
</evidence>
<reference evidence="12" key="1">
    <citation type="submission" date="2014-11" db="EMBL/GenBank/DDBJ databases">
        <authorList>
            <person name="Wibberg D."/>
        </authorList>
    </citation>
    <scope>NUCLEOTIDE SEQUENCE [LARGE SCALE GENOMIC DNA]</scope>
    <source>
        <strain evidence="12">L3</strain>
    </source>
</reference>
<keyword evidence="3" id="KW-0597">Phosphoprotein</keyword>
<dbReference type="SUPFAM" id="SSF55957">
    <property type="entry name" value="Phosphoglucomutase, C-terminal domain"/>
    <property type="match status" value="1"/>
</dbReference>
<dbReference type="InterPro" id="IPR016055">
    <property type="entry name" value="A-D-PHexomutase_a/b/a-I/II/III"/>
</dbReference>
<sequence>MDDVVEKAFESYRLWLENIDDVELKEELLSLKGNEEEIIDRFYKDLEFGTGGLRGKIGAGSNRMNVYTVARATQGYANYLKKYKDFPSVVIAYDTRRYSDLFARVASSVLAANNIIVYIFDQVAPTPLLSYAVRRLKTDGGIIITASHNPPEYNGYKVYTADGTQAVPRYANEITNEIEKLDYFKDINIVSFEEGIQSDKIIILNEEIFNDYLDEIEGYIRSLNPNLNVKPVIVYTPLYGAGLKLAHDILTRLGFEVNLVEEQSKVDPDFPTLKVPNPEEKDAFELALKKAKKVNANLVLATDPDGDRIGVYEKFNDEYVTFTGNHVGVMLTHFLLRKFYDYSSIKPGDYVVKTIVTTDMVKPIAQEFGVEVEETLTGFKFIGEKIEKNKKKGKKFLFGFEESYGYLANDHVRDKDAIITAALIAVMSSELLAVNKTLTEYLKELKERYGFYEEKLLSFTYEGFLGIQKINRIMSKMRKMPPVKIGEYELKETLDYLKGVEGFPKSNVVELRYGKVKLIGRPSGTEPKIKFYIMVNGQSEEEAKQLINEAEKAVFEIVNV</sequence>
<evidence type="ECO:0000256" key="7">
    <source>
        <dbReference type="RuleBase" id="RU004326"/>
    </source>
</evidence>
<dbReference type="PANTHER" id="PTHR45745:SF1">
    <property type="entry name" value="PHOSPHOGLUCOMUTASE 2B-RELATED"/>
    <property type="match status" value="1"/>
</dbReference>
<dbReference type="PRINTS" id="PR00509">
    <property type="entry name" value="PGMPMM"/>
</dbReference>
<dbReference type="InterPro" id="IPR005844">
    <property type="entry name" value="A-D-PHexomutase_a/b/a-I"/>
</dbReference>
<dbReference type="GO" id="GO:0004614">
    <property type="term" value="F:phosphoglucomutase activity"/>
    <property type="evidence" value="ECO:0007669"/>
    <property type="project" value="UniProtKB-EC"/>
</dbReference>
<dbReference type="OrthoDB" id="9806956at2"/>
<evidence type="ECO:0000256" key="4">
    <source>
        <dbReference type="ARBA" id="ARBA00022723"/>
    </source>
</evidence>
<keyword evidence="12" id="KW-1185">Reference proteome</keyword>
<dbReference type="EC" id="5.4.2.2" evidence="11"/>
<evidence type="ECO:0000259" key="10">
    <source>
        <dbReference type="Pfam" id="PF02880"/>
    </source>
</evidence>
<dbReference type="Pfam" id="PF02879">
    <property type="entry name" value="PGM_PMM_II"/>
    <property type="match status" value="1"/>
</dbReference>
<feature type="domain" description="Alpha-D-phosphohexomutase alpha/beta/alpha" evidence="10">
    <location>
        <begin position="324"/>
        <end position="449"/>
    </location>
</feature>
<dbReference type="PROSITE" id="PS00710">
    <property type="entry name" value="PGM_PMM"/>
    <property type="match status" value="1"/>
</dbReference>
<evidence type="ECO:0000259" key="9">
    <source>
        <dbReference type="Pfam" id="PF02879"/>
    </source>
</evidence>
<dbReference type="InterPro" id="IPR005845">
    <property type="entry name" value="A-D-PHexomutase_a/b/a-II"/>
</dbReference>
<name>A0A0C7NJQ8_DEFTU</name>
<proteinExistence type="inferred from homology"/>
<feature type="domain" description="Alpha-D-phosphohexomutase alpha/beta/alpha" evidence="8">
    <location>
        <begin position="47"/>
        <end position="182"/>
    </location>
</feature>
<evidence type="ECO:0000256" key="6">
    <source>
        <dbReference type="ARBA" id="ARBA00023235"/>
    </source>
</evidence>
<dbReference type="STRING" id="1006576.DTL3_0887"/>
<dbReference type="Proteomes" id="UP000032809">
    <property type="component" value="Chromosome I"/>
</dbReference>
<evidence type="ECO:0000313" key="12">
    <source>
        <dbReference type="Proteomes" id="UP000032809"/>
    </source>
</evidence>
<dbReference type="InterPro" id="IPR005841">
    <property type="entry name" value="Alpha-D-phosphohexomutase_SF"/>
</dbReference>
<keyword evidence="4 7" id="KW-0479">Metal-binding</keyword>
<dbReference type="InterPro" id="IPR016066">
    <property type="entry name" value="A-D-PHexomutase_CS"/>
</dbReference>
<gene>
    <name evidence="11" type="ORF">DTL3_0887</name>
</gene>
<evidence type="ECO:0000256" key="1">
    <source>
        <dbReference type="ARBA" id="ARBA00001946"/>
    </source>
</evidence>
<dbReference type="PANTHER" id="PTHR45745">
    <property type="entry name" value="PHOSPHOMANNOMUTASE 45A"/>
    <property type="match status" value="1"/>
</dbReference>
<dbReference type="GO" id="GO:0005975">
    <property type="term" value="P:carbohydrate metabolic process"/>
    <property type="evidence" value="ECO:0007669"/>
    <property type="project" value="InterPro"/>
</dbReference>
<accession>A0A0C7NJQ8</accession>
<dbReference type="CDD" id="cd05799">
    <property type="entry name" value="PGM2"/>
    <property type="match status" value="1"/>
</dbReference>
<evidence type="ECO:0000256" key="2">
    <source>
        <dbReference type="ARBA" id="ARBA00010231"/>
    </source>
</evidence>
<comment type="similarity">
    <text evidence="2 7">Belongs to the phosphohexose mutase family.</text>
</comment>
<dbReference type="SUPFAM" id="SSF53738">
    <property type="entry name" value="Phosphoglucomutase, first 3 domains"/>
    <property type="match status" value="3"/>
</dbReference>
<dbReference type="InterPro" id="IPR036900">
    <property type="entry name" value="A-D-PHexomutase_C_sf"/>
</dbReference>
<evidence type="ECO:0000313" key="11">
    <source>
        <dbReference type="EMBL" id="CEP78191.1"/>
    </source>
</evidence>
<comment type="cofactor">
    <cofactor evidence="1">
        <name>Mg(2+)</name>
        <dbReference type="ChEBI" id="CHEBI:18420"/>
    </cofactor>
</comment>
<dbReference type="EMBL" id="LN824141">
    <property type="protein sequence ID" value="CEP78191.1"/>
    <property type="molecule type" value="Genomic_DNA"/>
</dbReference>
<dbReference type="Pfam" id="PF02878">
    <property type="entry name" value="PGM_PMM_I"/>
    <property type="match status" value="1"/>
</dbReference>
<dbReference type="HOGENOM" id="CLU_016950_0_0_0"/>
<protein>
    <submittedName>
        <fullName evidence="11">Phosphoglucomutase</fullName>
        <ecNumber evidence="11">5.4.2.2</ecNumber>
    </submittedName>
</protein>
<dbReference type="RefSeq" id="WP_045087691.1">
    <property type="nucleotide sequence ID" value="NZ_LN824141.1"/>
</dbReference>
<feature type="domain" description="Alpha-D-phosphohexomutase alpha/beta/alpha" evidence="9">
    <location>
        <begin position="211"/>
        <end position="313"/>
    </location>
</feature>
<dbReference type="GO" id="GO:0006166">
    <property type="term" value="P:purine ribonucleoside salvage"/>
    <property type="evidence" value="ECO:0007669"/>
    <property type="project" value="TreeGrafter"/>
</dbReference>
<dbReference type="Gene3D" id="3.30.310.50">
    <property type="entry name" value="Alpha-D-phosphohexomutase, C-terminal domain"/>
    <property type="match status" value="1"/>
</dbReference>
<organism evidence="11 12">
    <name type="scientific">Defluviitoga tunisiensis</name>
    <dbReference type="NCBI Taxonomy" id="1006576"/>
    <lineage>
        <taxon>Bacteria</taxon>
        <taxon>Thermotogati</taxon>
        <taxon>Thermotogota</taxon>
        <taxon>Thermotogae</taxon>
        <taxon>Petrotogales</taxon>
        <taxon>Petrotogaceae</taxon>
        <taxon>Defluviitoga</taxon>
    </lineage>
</organism>
<dbReference type="GO" id="GO:0000287">
    <property type="term" value="F:magnesium ion binding"/>
    <property type="evidence" value="ECO:0007669"/>
    <property type="project" value="InterPro"/>
</dbReference>
<dbReference type="KEGG" id="dtn:DTL3_0887"/>
<evidence type="ECO:0000259" key="8">
    <source>
        <dbReference type="Pfam" id="PF02878"/>
    </source>
</evidence>
<evidence type="ECO:0000256" key="5">
    <source>
        <dbReference type="ARBA" id="ARBA00022842"/>
    </source>
</evidence>
<dbReference type="InterPro" id="IPR005846">
    <property type="entry name" value="A-D-PHexomutase_a/b/a-III"/>
</dbReference>
<keyword evidence="6 11" id="KW-0413">Isomerase</keyword>
<dbReference type="Pfam" id="PF02880">
    <property type="entry name" value="PGM_PMM_III"/>
    <property type="match status" value="1"/>
</dbReference>
<dbReference type="GO" id="GO:0008973">
    <property type="term" value="F:phosphopentomutase activity"/>
    <property type="evidence" value="ECO:0007669"/>
    <property type="project" value="TreeGrafter"/>
</dbReference>
<dbReference type="Gene3D" id="3.40.120.10">
    <property type="entry name" value="Alpha-D-Glucose-1,6-Bisphosphate, subunit A, domain 3"/>
    <property type="match status" value="3"/>
</dbReference>
<keyword evidence="5 7" id="KW-0460">Magnesium</keyword>
<dbReference type="AlphaFoldDB" id="A0A0C7NJQ8"/>